<name>A0A2X2SSD2_CAPOC</name>
<organism evidence="3 4">
    <name type="scientific">Capnocytophaga ochracea</name>
    <dbReference type="NCBI Taxonomy" id="1018"/>
    <lineage>
        <taxon>Bacteria</taxon>
        <taxon>Pseudomonadati</taxon>
        <taxon>Bacteroidota</taxon>
        <taxon>Flavobacteriia</taxon>
        <taxon>Flavobacteriales</taxon>
        <taxon>Flavobacteriaceae</taxon>
        <taxon>Capnocytophaga</taxon>
    </lineage>
</organism>
<dbReference type="AlphaFoldDB" id="A0A2X2SSD2"/>
<comment type="similarity">
    <text evidence="1">Belongs to the peptidase C14A family.</text>
</comment>
<dbReference type="Gene3D" id="3.40.50.1460">
    <property type="match status" value="1"/>
</dbReference>
<reference evidence="3 4" key="1">
    <citation type="submission" date="2018-06" db="EMBL/GenBank/DDBJ databases">
        <authorList>
            <consortium name="Pathogen Informatics"/>
            <person name="Doyle S."/>
        </authorList>
    </citation>
    <scope>NUCLEOTIDE SEQUENCE [LARGE SCALE GENOMIC DNA]</scope>
    <source>
        <strain evidence="3 4">NCTC11545</strain>
    </source>
</reference>
<dbReference type="InterPro" id="IPR015917">
    <property type="entry name" value="Pept_C14A"/>
</dbReference>
<sequence length="488" mass="56853">MKTLALVLGNNDYHDSAKLINAVNDAKEIADVFKRLGYEVILRTNQKTQDYEEILENIKKIISEYDAFIFYYAGHGFQVKGENYLTSIDAQIQNSNEYHIKNNSISLSEIFDLLLINRINILIIDACRTPTEERGFSIETNNINVPKGTIIAFSTSPNKGAYDNGFEEHSIYTGALLKHLASIKDYITVEELFKKVRKTVYDLSGGKQVTWEHTSLIGDFRFNMGQIIYDIEIPYNERVVKDANYIGDESSISKIIMNLREHNWYVQNPALDKFLKIPPKDVNKDDLFIIGRNILQSAEGNTINSIKFIENIDVNLQRYFTENNENHLLNGILFEMYFDSLGEFRKGKFKKYYLEIIFALRKKNMYSKSFEFIHKILQQYKEELFYIPNVGKEENIDINISAILKKDRVSSNVERIYQEIQSIKILDKDIIDIIYDQGYIFGEKYKKDFELFLSNLIFAPRELFNIISNIPLSLVTLKENENLDSPFW</sequence>
<protein>
    <submittedName>
        <fullName evidence="3">Uncharacterized protein containing caspase domain</fullName>
    </submittedName>
</protein>
<accession>A0A2X2SSD2</accession>
<dbReference type="EMBL" id="UAVS01000009">
    <property type="protein sequence ID" value="SQA95078.1"/>
    <property type="molecule type" value="Genomic_DNA"/>
</dbReference>
<proteinExistence type="inferred from homology"/>
<gene>
    <name evidence="3" type="ORF">NCTC11545_02291</name>
</gene>
<dbReference type="InterPro" id="IPR001309">
    <property type="entry name" value="Pept_C14_p20"/>
</dbReference>
<feature type="domain" description="Caspase family p20" evidence="2">
    <location>
        <begin position="1"/>
        <end position="128"/>
    </location>
</feature>
<dbReference type="GO" id="GO:0006508">
    <property type="term" value="P:proteolysis"/>
    <property type="evidence" value="ECO:0007669"/>
    <property type="project" value="InterPro"/>
</dbReference>
<dbReference type="SUPFAM" id="SSF52129">
    <property type="entry name" value="Caspase-like"/>
    <property type="match status" value="1"/>
</dbReference>
<evidence type="ECO:0000313" key="3">
    <source>
        <dbReference type="EMBL" id="SQA95078.1"/>
    </source>
</evidence>
<dbReference type="PANTHER" id="PTHR22576">
    <property type="entry name" value="MUCOSA ASSOCIATED LYMPHOID TISSUE LYMPHOMA TRANSLOCATION PROTEIN 1/PARACASPASE"/>
    <property type="match status" value="1"/>
</dbReference>
<dbReference type="InterPro" id="IPR011600">
    <property type="entry name" value="Pept_C14_caspase"/>
</dbReference>
<dbReference type="PROSITE" id="PS50208">
    <property type="entry name" value="CASPASE_P20"/>
    <property type="match status" value="1"/>
</dbReference>
<dbReference type="InterPro" id="IPR029030">
    <property type="entry name" value="Caspase-like_dom_sf"/>
</dbReference>
<dbReference type="RefSeq" id="WP_111973261.1">
    <property type="nucleotide sequence ID" value="NZ_UAVS01000009.1"/>
</dbReference>
<dbReference type="Pfam" id="PF00656">
    <property type="entry name" value="Peptidase_C14"/>
    <property type="match status" value="1"/>
</dbReference>
<dbReference type="SMART" id="SM00115">
    <property type="entry name" value="CASc"/>
    <property type="match status" value="1"/>
</dbReference>
<evidence type="ECO:0000256" key="1">
    <source>
        <dbReference type="ARBA" id="ARBA00010134"/>
    </source>
</evidence>
<evidence type="ECO:0000313" key="4">
    <source>
        <dbReference type="Proteomes" id="UP000250169"/>
    </source>
</evidence>
<dbReference type="InterPro" id="IPR052039">
    <property type="entry name" value="Caspase-related_regulators"/>
</dbReference>
<dbReference type="Proteomes" id="UP000250169">
    <property type="component" value="Unassembled WGS sequence"/>
</dbReference>
<dbReference type="PANTHER" id="PTHR22576:SF37">
    <property type="entry name" value="MUCOSA-ASSOCIATED LYMPHOID TISSUE LYMPHOMA TRANSLOCATION PROTEIN 1"/>
    <property type="match status" value="1"/>
</dbReference>
<dbReference type="GO" id="GO:0004197">
    <property type="term" value="F:cysteine-type endopeptidase activity"/>
    <property type="evidence" value="ECO:0007669"/>
    <property type="project" value="InterPro"/>
</dbReference>
<evidence type="ECO:0000259" key="2">
    <source>
        <dbReference type="PROSITE" id="PS50208"/>
    </source>
</evidence>